<dbReference type="RefSeq" id="WP_258542583.1">
    <property type="nucleotide sequence ID" value="NZ_OU015584.1"/>
</dbReference>
<gene>
    <name evidence="1" type="ORF">CRYO30217_02353</name>
</gene>
<proteinExistence type="predicted"/>
<dbReference type="InterPro" id="IPR014127">
    <property type="entry name" value="CHP02757"/>
</dbReference>
<dbReference type="NCBIfam" id="TIGR02757">
    <property type="entry name" value="TIGR02757 family protein"/>
    <property type="match status" value="1"/>
</dbReference>
<dbReference type="Pfam" id="PF09674">
    <property type="entry name" value="DUF2400"/>
    <property type="match status" value="1"/>
</dbReference>
<evidence type="ECO:0000313" key="1">
    <source>
        <dbReference type="EMBL" id="CAG5084014.1"/>
    </source>
</evidence>
<sequence>MKNQLKTEELREFLDEKVEKFNRPGFIDQDPIQIPHQFERKEDIEIAGFLTATIAWGRRDMIIKNASTMMQLMDDSPHDFVVNHTPADLKVFDAFVHRTFQSQDLKFFLKQLRRLYSSGGLEQHFIPKESETNLRNAFSRFHVLFFENEGSNFRTRKHVANPEKGSSAKRLCMYLRWMARPADAGVDFGLWKQIPLSKLSCPLDVHTGNVARTLGMITRKANDWKSVEELDQYLRLLDPVDPVKYDFALFGLGVDEGWK</sequence>
<evidence type="ECO:0008006" key="3">
    <source>
        <dbReference type="Google" id="ProtNLM"/>
    </source>
</evidence>
<keyword evidence="2" id="KW-1185">Reference proteome</keyword>
<evidence type="ECO:0000313" key="2">
    <source>
        <dbReference type="Proteomes" id="UP000683507"/>
    </source>
</evidence>
<dbReference type="EMBL" id="OU015584">
    <property type="protein sequence ID" value="CAG5084014.1"/>
    <property type="molecule type" value="Genomic_DNA"/>
</dbReference>
<reference evidence="1" key="1">
    <citation type="submission" date="2021-04" db="EMBL/GenBank/DDBJ databases">
        <authorList>
            <person name="Rodrigo-Torres L."/>
            <person name="Arahal R. D."/>
            <person name="Lucena T."/>
        </authorList>
    </citation>
    <scope>NUCLEOTIDE SEQUENCE</scope>
    <source>
        <strain evidence="1">AS29M-1</strain>
    </source>
</reference>
<protein>
    <recommendedName>
        <fullName evidence="3">TIGR02757 family protein</fullName>
    </recommendedName>
</protein>
<dbReference type="AlphaFoldDB" id="A0A916JN44"/>
<dbReference type="KEGG" id="ptan:CRYO30217_02353"/>
<name>A0A916JN44_9FLAO</name>
<dbReference type="Proteomes" id="UP000683507">
    <property type="component" value="Chromosome"/>
</dbReference>
<organism evidence="1 2">
    <name type="scientific">Parvicella tangerina</name>
    <dbReference type="NCBI Taxonomy" id="2829795"/>
    <lineage>
        <taxon>Bacteria</taxon>
        <taxon>Pseudomonadati</taxon>
        <taxon>Bacteroidota</taxon>
        <taxon>Flavobacteriia</taxon>
        <taxon>Flavobacteriales</taxon>
        <taxon>Parvicellaceae</taxon>
        <taxon>Parvicella</taxon>
    </lineage>
</organism>
<accession>A0A916JN44</accession>